<evidence type="ECO:0000313" key="3">
    <source>
        <dbReference type="Proteomes" id="UP001204953"/>
    </source>
</evidence>
<dbReference type="Proteomes" id="UP001204953">
    <property type="component" value="Unassembled WGS sequence"/>
</dbReference>
<organism evidence="2 3">
    <name type="scientific">Limnofasciculus baicalensis BBK-W-15</name>
    <dbReference type="NCBI Taxonomy" id="2699891"/>
    <lineage>
        <taxon>Bacteria</taxon>
        <taxon>Bacillati</taxon>
        <taxon>Cyanobacteriota</taxon>
        <taxon>Cyanophyceae</taxon>
        <taxon>Coleofasciculales</taxon>
        <taxon>Coleofasciculaceae</taxon>
        <taxon>Limnofasciculus</taxon>
        <taxon>Limnofasciculus baicalensis</taxon>
    </lineage>
</organism>
<gene>
    <name evidence="2" type="ORF">NJ959_08120</name>
</gene>
<sequence length="121" mass="13755">MNNPEELTKRERVDGAIVRQDFNKAIEDKGGDKEAHAKSTVALTEELFDCKPKTLYQETRAKQGDRSTLPKEVQKAYIVGEIVATHELNAKEITGNQEERNQEIVDSVRDSGQKARQLFPW</sequence>
<accession>A0AAE3GQP5</accession>
<protein>
    <submittedName>
        <fullName evidence="2">Uncharacterized protein</fullName>
    </submittedName>
</protein>
<feature type="compositionally biased region" description="Basic and acidic residues" evidence="1">
    <location>
        <begin position="101"/>
        <end position="113"/>
    </location>
</feature>
<comment type="caution">
    <text evidence="2">The sequence shown here is derived from an EMBL/GenBank/DDBJ whole genome shotgun (WGS) entry which is preliminary data.</text>
</comment>
<dbReference type="RefSeq" id="WP_254011236.1">
    <property type="nucleotide sequence ID" value="NZ_JAMZMM010000055.1"/>
</dbReference>
<name>A0AAE3GQP5_9CYAN</name>
<proteinExistence type="predicted"/>
<reference evidence="2" key="1">
    <citation type="submission" date="2022-06" db="EMBL/GenBank/DDBJ databases">
        <title>New cyanobacteria of genus Symplocastrum in benthos of Lake Baikal.</title>
        <authorList>
            <person name="Sorokovikova E."/>
            <person name="Tikhonova I."/>
            <person name="Krasnopeev A."/>
            <person name="Evseev P."/>
            <person name="Gladkikh A."/>
            <person name="Belykh O."/>
        </authorList>
    </citation>
    <scope>NUCLEOTIDE SEQUENCE</scope>
    <source>
        <strain evidence="2">BBK-W-15</strain>
    </source>
</reference>
<keyword evidence="3" id="KW-1185">Reference proteome</keyword>
<dbReference type="AlphaFoldDB" id="A0AAE3GQP5"/>
<feature type="region of interest" description="Disordered" evidence="1">
    <location>
        <begin position="101"/>
        <end position="121"/>
    </location>
</feature>
<evidence type="ECO:0000313" key="2">
    <source>
        <dbReference type="EMBL" id="MCP2728439.1"/>
    </source>
</evidence>
<evidence type="ECO:0000256" key="1">
    <source>
        <dbReference type="SAM" id="MobiDB-lite"/>
    </source>
</evidence>
<dbReference type="EMBL" id="JAMZMM010000055">
    <property type="protein sequence ID" value="MCP2728439.1"/>
    <property type="molecule type" value="Genomic_DNA"/>
</dbReference>